<sequence length="47" mass="4842">MSRSVEGLGMGLALLGTVIACGAVVLLVTFPARLLRQGASLSARNRD</sequence>
<evidence type="ECO:0000256" key="1">
    <source>
        <dbReference type="SAM" id="Phobius"/>
    </source>
</evidence>
<keyword evidence="3" id="KW-1185">Reference proteome</keyword>
<dbReference type="EMBL" id="JAQQDR010000002">
    <property type="protein sequence ID" value="MFM0237368.1"/>
    <property type="molecule type" value="Genomic_DNA"/>
</dbReference>
<evidence type="ECO:0000313" key="2">
    <source>
        <dbReference type="EMBL" id="MFM0237368.1"/>
    </source>
</evidence>
<evidence type="ECO:0000313" key="3">
    <source>
        <dbReference type="Proteomes" id="UP001629274"/>
    </source>
</evidence>
<organism evidence="2 3">
    <name type="scientific">Paraburkholderia phytofirmans</name>
    <dbReference type="NCBI Taxonomy" id="261302"/>
    <lineage>
        <taxon>Bacteria</taxon>
        <taxon>Pseudomonadati</taxon>
        <taxon>Pseudomonadota</taxon>
        <taxon>Betaproteobacteria</taxon>
        <taxon>Burkholderiales</taxon>
        <taxon>Burkholderiaceae</taxon>
        <taxon>Paraburkholderia</taxon>
    </lineage>
</organism>
<protein>
    <submittedName>
        <fullName evidence="2">Uncharacterized protein</fullName>
    </submittedName>
</protein>
<dbReference type="PROSITE" id="PS51257">
    <property type="entry name" value="PROKAR_LIPOPROTEIN"/>
    <property type="match status" value="1"/>
</dbReference>
<keyword evidence="1" id="KW-0472">Membrane</keyword>
<feature type="transmembrane region" description="Helical" evidence="1">
    <location>
        <begin position="12"/>
        <end position="35"/>
    </location>
</feature>
<accession>A0ABW9BCV3</accession>
<proteinExistence type="predicted"/>
<keyword evidence="1" id="KW-1133">Transmembrane helix</keyword>
<keyword evidence="1" id="KW-0812">Transmembrane</keyword>
<dbReference type="Proteomes" id="UP001629274">
    <property type="component" value="Unassembled WGS sequence"/>
</dbReference>
<comment type="caution">
    <text evidence="2">The sequence shown here is derived from an EMBL/GenBank/DDBJ whole genome shotgun (WGS) entry which is preliminary data.</text>
</comment>
<dbReference type="RefSeq" id="WP_012427476.1">
    <property type="nucleotide sequence ID" value="NZ_JAQQCK010000001.1"/>
</dbReference>
<reference evidence="2 3" key="1">
    <citation type="journal article" date="2024" name="Chem. Sci.">
        <title>Discovery of megapolipeptins by genome mining of a Burkholderiales bacteria collection.</title>
        <authorList>
            <person name="Paulo B.S."/>
            <person name="Recchia M.J.J."/>
            <person name="Lee S."/>
            <person name="Fergusson C.H."/>
            <person name="Romanowski S.B."/>
            <person name="Hernandez A."/>
            <person name="Krull N."/>
            <person name="Liu D.Y."/>
            <person name="Cavanagh H."/>
            <person name="Bos A."/>
            <person name="Gray C.A."/>
            <person name="Murphy B.T."/>
            <person name="Linington R.G."/>
            <person name="Eustaquio A.S."/>
        </authorList>
    </citation>
    <scope>NUCLEOTIDE SEQUENCE [LARGE SCALE GENOMIC DNA]</scope>
    <source>
        <strain evidence="2 3">RL17-351-BIE-A</strain>
    </source>
</reference>
<name>A0ABW9BCV3_9BURK</name>
<gene>
    <name evidence="2" type="ORF">PQR03_04415</name>
</gene>